<reference evidence="1" key="1">
    <citation type="submission" date="2023-06" db="EMBL/GenBank/DDBJ databases">
        <title>Uncultivated large filamentous bacteria from sulfidic sediments reveal new species and different genomic features in energy metabolism and defense.</title>
        <authorList>
            <person name="Fonseca A."/>
        </authorList>
    </citation>
    <scope>NUCLEOTIDE SEQUENCE</scope>
    <source>
        <strain evidence="1">HSG4</strain>
    </source>
</reference>
<organism evidence="1 2">
    <name type="scientific">Candidatus Marithioploca araucensis</name>
    <dbReference type="NCBI Taxonomy" id="70273"/>
    <lineage>
        <taxon>Bacteria</taxon>
        <taxon>Pseudomonadati</taxon>
        <taxon>Pseudomonadota</taxon>
        <taxon>Gammaproteobacteria</taxon>
        <taxon>Thiotrichales</taxon>
        <taxon>Thiotrichaceae</taxon>
        <taxon>Candidatus Marithioploca</taxon>
    </lineage>
</organism>
<protein>
    <submittedName>
        <fullName evidence="1">Uncharacterized protein</fullName>
    </submittedName>
</protein>
<gene>
    <name evidence="1" type="ORF">QUF54_02650</name>
</gene>
<accession>A0ABT7VRS5</accession>
<sequence length="50" mass="6043">MQLLEIPEQIRSSEIDEEIIEIFFEEIGEIQTEIITHFNIWKRIKQTLTP</sequence>
<comment type="caution">
    <text evidence="1">The sequence shown here is derived from an EMBL/GenBank/DDBJ whole genome shotgun (WGS) entry which is preliminary data.</text>
</comment>
<dbReference type="EMBL" id="JAUCGM010000092">
    <property type="protein sequence ID" value="MDM8562233.1"/>
    <property type="molecule type" value="Genomic_DNA"/>
</dbReference>
<proteinExistence type="predicted"/>
<keyword evidence="2" id="KW-1185">Reference proteome</keyword>
<dbReference type="Proteomes" id="UP001171945">
    <property type="component" value="Unassembled WGS sequence"/>
</dbReference>
<evidence type="ECO:0000313" key="1">
    <source>
        <dbReference type="EMBL" id="MDM8562233.1"/>
    </source>
</evidence>
<evidence type="ECO:0000313" key="2">
    <source>
        <dbReference type="Proteomes" id="UP001171945"/>
    </source>
</evidence>
<name>A0ABT7VRS5_9GAMM</name>